<gene>
    <name evidence="1" type="ORF">AAHA92_16010</name>
</gene>
<organism evidence="1 2">
    <name type="scientific">Salvia divinorum</name>
    <name type="common">Maria pastora</name>
    <name type="synonym">Diviner's sage</name>
    <dbReference type="NCBI Taxonomy" id="28513"/>
    <lineage>
        <taxon>Eukaryota</taxon>
        <taxon>Viridiplantae</taxon>
        <taxon>Streptophyta</taxon>
        <taxon>Embryophyta</taxon>
        <taxon>Tracheophyta</taxon>
        <taxon>Spermatophyta</taxon>
        <taxon>Magnoliopsida</taxon>
        <taxon>eudicotyledons</taxon>
        <taxon>Gunneridae</taxon>
        <taxon>Pentapetalae</taxon>
        <taxon>asterids</taxon>
        <taxon>lamiids</taxon>
        <taxon>Lamiales</taxon>
        <taxon>Lamiaceae</taxon>
        <taxon>Nepetoideae</taxon>
        <taxon>Mentheae</taxon>
        <taxon>Salviinae</taxon>
        <taxon>Salvia</taxon>
        <taxon>Salvia subgen. Calosphace</taxon>
    </lineage>
</organism>
<name>A0ABD1GU55_SALDI</name>
<dbReference type="AlphaFoldDB" id="A0ABD1GU55"/>
<evidence type="ECO:0000313" key="2">
    <source>
        <dbReference type="Proteomes" id="UP001567538"/>
    </source>
</evidence>
<accession>A0ABD1GU55</accession>
<evidence type="ECO:0000313" key="1">
    <source>
        <dbReference type="EMBL" id="KAL1547686.1"/>
    </source>
</evidence>
<dbReference type="Proteomes" id="UP001567538">
    <property type="component" value="Unassembled WGS sequence"/>
</dbReference>
<comment type="caution">
    <text evidence="1">The sequence shown here is derived from an EMBL/GenBank/DDBJ whole genome shotgun (WGS) entry which is preliminary data.</text>
</comment>
<keyword evidence="2" id="KW-1185">Reference proteome</keyword>
<sequence>MTSVSVALPHQSPPFIKSQIQRNSEMIDHFTCDTGFNGHLDDMTLAAIAGVHKRLITSPPVAVFLHQLGSDLNFGSTGIV</sequence>
<dbReference type="EMBL" id="JBEAFC010000007">
    <property type="protein sequence ID" value="KAL1547686.1"/>
    <property type="molecule type" value="Genomic_DNA"/>
</dbReference>
<reference evidence="1 2" key="1">
    <citation type="submission" date="2024-06" db="EMBL/GenBank/DDBJ databases">
        <title>A chromosome level genome sequence of Diviner's sage (Salvia divinorum).</title>
        <authorList>
            <person name="Ford S.A."/>
            <person name="Ro D.-K."/>
            <person name="Ness R.W."/>
            <person name="Phillips M.A."/>
        </authorList>
    </citation>
    <scope>NUCLEOTIDE SEQUENCE [LARGE SCALE GENOMIC DNA]</scope>
    <source>
        <strain evidence="1">SAF-2024a</strain>
        <tissue evidence="1">Leaf</tissue>
    </source>
</reference>
<proteinExistence type="predicted"/>
<protein>
    <submittedName>
        <fullName evidence="1">Uncharacterized protein</fullName>
    </submittedName>
</protein>